<dbReference type="InterPro" id="IPR005840">
    <property type="entry name" value="Ribosomal_uS12_MeSTrfase_RimO"/>
</dbReference>
<feature type="binding site" evidence="8">
    <location>
        <position position="151"/>
    </location>
    <ligand>
        <name>[4Fe-4S] cluster</name>
        <dbReference type="ChEBI" id="CHEBI:49883"/>
        <label>2</label>
        <note>4Fe-4S-S-AdoMet</note>
    </ligand>
</feature>
<dbReference type="OrthoDB" id="9805215at2"/>
<dbReference type="FunFam" id="3.80.30.20:FF:000001">
    <property type="entry name" value="tRNA-2-methylthio-N(6)-dimethylallyladenosine synthase 2"/>
    <property type="match status" value="1"/>
</dbReference>
<dbReference type="PANTHER" id="PTHR43837:SF1">
    <property type="entry name" value="RIBOSOMAL PROTEIN US12 METHYLTHIOTRANSFERASE RIMO"/>
    <property type="match status" value="1"/>
</dbReference>
<dbReference type="Pfam" id="PF00919">
    <property type="entry name" value="UPF0004"/>
    <property type="match status" value="1"/>
</dbReference>
<dbReference type="SFLD" id="SFLDS00029">
    <property type="entry name" value="Radical_SAM"/>
    <property type="match status" value="1"/>
</dbReference>
<comment type="function">
    <text evidence="8">Catalyzes the methylthiolation of an aspartic acid residue of ribosomal protein uS12.</text>
</comment>
<dbReference type="InterPro" id="IPR023404">
    <property type="entry name" value="rSAM_horseshoe"/>
</dbReference>
<dbReference type="InterPro" id="IPR013848">
    <property type="entry name" value="Methylthiotransferase_N"/>
</dbReference>
<dbReference type="InterPro" id="IPR038135">
    <property type="entry name" value="Methylthiotransferase_N_sf"/>
</dbReference>
<dbReference type="GO" id="GO:0005829">
    <property type="term" value="C:cytosol"/>
    <property type="evidence" value="ECO:0007669"/>
    <property type="project" value="TreeGrafter"/>
</dbReference>
<evidence type="ECO:0000256" key="1">
    <source>
        <dbReference type="ARBA" id="ARBA00022485"/>
    </source>
</evidence>
<feature type="domain" description="Radical SAM core" evidence="11">
    <location>
        <begin position="130"/>
        <end position="361"/>
    </location>
</feature>
<dbReference type="PROSITE" id="PS51918">
    <property type="entry name" value="RADICAL_SAM"/>
    <property type="match status" value="1"/>
</dbReference>
<feature type="binding site" evidence="8">
    <location>
        <position position="11"/>
    </location>
    <ligand>
        <name>[4Fe-4S] cluster</name>
        <dbReference type="ChEBI" id="CHEBI:49883"/>
        <label>1</label>
    </ligand>
</feature>
<dbReference type="GO" id="GO:0006400">
    <property type="term" value="P:tRNA modification"/>
    <property type="evidence" value="ECO:0007669"/>
    <property type="project" value="InterPro"/>
</dbReference>
<feature type="binding site" evidence="8">
    <location>
        <position position="144"/>
    </location>
    <ligand>
        <name>[4Fe-4S] cluster</name>
        <dbReference type="ChEBI" id="CHEBI:49883"/>
        <label>2</label>
        <note>4Fe-4S-S-AdoMet</note>
    </ligand>
</feature>
<sequence>MKKIDVVTLGCSKNLVDSESLIKQFEAGGFSVAHDSPSPKGDIAIINTCGFIGDAKEESIETILNFVEAKKRGKVKKLFVMGCLSERYSQQLKEELPEVDAIYGKFDWKQIVEDLGQTYRADLINERSLTTPGHYAYFKISEGCNRSCSYCAIPLITGKHRSKPMEQLIQEAEGLAAQGVKELQVIAQDLSFYGLDIYKQMRLAELVHQVADVDGIDWVRLHYAYPAGFPYNLLKVMNEHPNVCNYLDIALQHVSDHMLQIMRRNVSKAETYKLIERMRKDVPGIHLRTTMITGHPGETEQDFKEMLAFVKEMRFERLGVFPYSHEEDTHAYRNYKDDVPQELKQERADAIMEAQEQISREINEAKVGNTMKVIIDRKEDDYYVGRTEFDSPEVDPEVLIPIEGNKAEVGTFYKVKITGAESYDLFGELSKD</sequence>
<feature type="binding site" evidence="8">
    <location>
        <position position="148"/>
    </location>
    <ligand>
        <name>[4Fe-4S] cluster</name>
        <dbReference type="ChEBI" id="CHEBI:49883"/>
        <label>2</label>
        <note>4Fe-4S-S-AdoMet</note>
    </ligand>
</feature>
<keyword evidence="1 8" id="KW-0004">4Fe-4S</keyword>
<dbReference type="eggNOG" id="COG0621">
    <property type="taxonomic scope" value="Bacteria"/>
</dbReference>
<dbReference type="InterPro" id="IPR007197">
    <property type="entry name" value="rSAM"/>
</dbReference>
<evidence type="ECO:0000256" key="7">
    <source>
        <dbReference type="ARBA" id="ARBA00023014"/>
    </source>
</evidence>
<name>W7Y3S3_9BACT</name>
<feature type="binding site" evidence="8">
    <location>
        <position position="83"/>
    </location>
    <ligand>
        <name>[4Fe-4S] cluster</name>
        <dbReference type="ChEBI" id="CHEBI:49883"/>
        <label>1</label>
    </ligand>
</feature>
<dbReference type="NCBIfam" id="TIGR00089">
    <property type="entry name" value="MiaB/RimO family radical SAM methylthiotransferase"/>
    <property type="match status" value="1"/>
</dbReference>
<accession>W7Y3S3</accession>
<dbReference type="AlphaFoldDB" id="W7Y3S3"/>
<dbReference type="NCBIfam" id="TIGR01125">
    <property type="entry name" value="30S ribosomal protein S12 methylthiotransferase RimO"/>
    <property type="match status" value="1"/>
</dbReference>
<evidence type="ECO:0000256" key="8">
    <source>
        <dbReference type="HAMAP-Rule" id="MF_01865"/>
    </source>
</evidence>
<dbReference type="EC" id="2.8.4.4" evidence="8"/>
<dbReference type="Pfam" id="PF18693">
    <property type="entry name" value="TRAM_2"/>
    <property type="match status" value="1"/>
</dbReference>
<dbReference type="PANTHER" id="PTHR43837">
    <property type="entry name" value="RIBOSOMAL PROTEIN S12 METHYLTHIOTRANSFERASE RIMO"/>
    <property type="match status" value="1"/>
</dbReference>
<dbReference type="SFLD" id="SFLDG01061">
    <property type="entry name" value="methylthiotransferase"/>
    <property type="match status" value="1"/>
</dbReference>
<dbReference type="InterPro" id="IPR005839">
    <property type="entry name" value="Methylthiotransferase"/>
</dbReference>
<dbReference type="SUPFAM" id="SSF102114">
    <property type="entry name" value="Radical SAM enzymes"/>
    <property type="match status" value="1"/>
</dbReference>
<dbReference type="Proteomes" id="UP000019402">
    <property type="component" value="Unassembled WGS sequence"/>
</dbReference>
<comment type="cofactor">
    <cofactor evidence="8">
        <name>[4Fe-4S] cluster</name>
        <dbReference type="ChEBI" id="CHEBI:49883"/>
    </cofactor>
    <text evidence="8">Binds 2 [4Fe-4S] clusters. One cluster is coordinated with 3 cysteines and an exchangeable S-adenosyl-L-methionine.</text>
</comment>
<dbReference type="HAMAP" id="MF_01865">
    <property type="entry name" value="MTTase_RimO"/>
    <property type="match status" value="1"/>
</dbReference>
<dbReference type="GO" id="GO:0051539">
    <property type="term" value="F:4 iron, 4 sulfur cluster binding"/>
    <property type="evidence" value="ECO:0007669"/>
    <property type="project" value="UniProtKB-UniRule"/>
</dbReference>
<comment type="caution">
    <text evidence="12">The sequence shown here is derived from an EMBL/GenBank/DDBJ whole genome shotgun (WGS) entry which is preliminary data.</text>
</comment>
<feature type="binding site" evidence="8">
    <location>
        <position position="49"/>
    </location>
    <ligand>
        <name>[4Fe-4S] cluster</name>
        <dbReference type="ChEBI" id="CHEBI:49883"/>
        <label>1</label>
    </ligand>
</feature>
<dbReference type="GO" id="GO:0103039">
    <property type="term" value="F:protein methylthiotransferase activity"/>
    <property type="evidence" value="ECO:0007669"/>
    <property type="project" value="UniProtKB-EC"/>
</dbReference>
<dbReference type="GO" id="GO:0005840">
    <property type="term" value="C:ribosome"/>
    <property type="evidence" value="ECO:0007669"/>
    <property type="project" value="UniProtKB-KW"/>
</dbReference>
<protein>
    <recommendedName>
        <fullName evidence="8">Ribosomal protein uS12 methylthiotransferase RimO</fullName>
        <shortName evidence="8">uS12 MTTase</shortName>
        <shortName evidence="8">uS12 methylthiotransferase</shortName>
        <ecNumber evidence="8">2.8.4.4</ecNumber>
    </recommendedName>
    <alternativeName>
        <fullName evidence="8">Ribosomal protein uS12 (aspartate-C(3))-methylthiotransferase</fullName>
    </alternativeName>
    <alternativeName>
        <fullName evidence="8">Ribosome maturation factor RimO</fullName>
    </alternativeName>
</protein>
<proteinExistence type="inferred from homology"/>
<evidence type="ECO:0000256" key="4">
    <source>
        <dbReference type="ARBA" id="ARBA00022691"/>
    </source>
</evidence>
<dbReference type="CDD" id="cd01335">
    <property type="entry name" value="Radical_SAM"/>
    <property type="match status" value="1"/>
</dbReference>
<dbReference type="InterPro" id="IPR012340">
    <property type="entry name" value="NA-bd_OB-fold"/>
</dbReference>
<keyword evidence="13" id="KW-1185">Reference proteome</keyword>
<evidence type="ECO:0000259" key="9">
    <source>
        <dbReference type="PROSITE" id="PS50926"/>
    </source>
</evidence>
<gene>
    <name evidence="8" type="primary">rimO</name>
    <name evidence="12" type="ORF">JCM21142_31317</name>
</gene>
<evidence type="ECO:0000256" key="6">
    <source>
        <dbReference type="ARBA" id="ARBA00023004"/>
    </source>
</evidence>
<dbReference type="PROSITE" id="PS50926">
    <property type="entry name" value="TRAM"/>
    <property type="match status" value="1"/>
</dbReference>
<organism evidence="12 13">
    <name type="scientific">Saccharicrinis fermentans DSM 9555 = JCM 21142</name>
    <dbReference type="NCBI Taxonomy" id="869213"/>
    <lineage>
        <taxon>Bacteria</taxon>
        <taxon>Pseudomonadati</taxon>
        <taxon>Bacteroidota</taxon>
        <taxon>Bacteroidia</taxon>
        <taxon>Marinilabiliales</taxon>
        <taxon>Marinilabiliaceae</taxon>
        <taxon>Saccharicrinis</taxon>
    </lineage>
</organism>
<keyword evidence="6 8" id="KW-0408">Iron</keyword>
<dbReference type="PROSITE" id="PS51449">
    <property type="entry name" value="MTTASE_N"/>
    <property type="match status" value="1"/>
</dbReference>
<dbReference type="SMART" id="SM00729">
    <property type="entry name" value="Elp3"/>
    <property type="match status" value="1"/>
</dbReference>
<feature type="domain" description="MTTase N-terminal" evidence="10">
    <location>
        <begin position="2"/>
        <end position="120"/>
    </location>
</feature>
<dbReference type="SFLD" id="SFLDF00274">
    <property type="entry name" value="ribosomal_protein_S12_methylth"/>
    <property type="match status" value="1"/>
</dbReference>
<evidence type="ECO:0000256" key="2">
    <source>
        <dbReference type="ARBA" id="ARBA00022490"/>
    </source>
</evidence>
<reference evidence="12 13" key="1">
    <citation type="journal article" date="2014" name="Genome Announc.">
        <title>Draft Genome Sequence of Cytophaga fermentans JCM 21142T, a Facultative Anaerobe Isolated from Marine Mud.</title>
        <authorList>
            <person name="Starns D."/>
            <person name="Oshima K."/>
            <person name="Suda W."/>
            <person name="Iino T."/>
            <person name="Yuki M."/>
            <person name="Inoue J."/>
            <person name="Kitamura K."/>
            <person name="Iida T."/>
            <person name="Darby A."/>
            <person name="Hattori M."/>
            <person name="Ohkuma M."/>
        </authorList>
    </citation>
    <scope>NUCLEOTIDE SEQUENCE [LARGE SCALE GENOMIC DNA]</scope>
    <source>
        <strain evidence="12 13">JCM 21142</strain>
    </source>
</reference>
<keyword evidence="12" id="KW-0687">Ribonucleoprotein</keyword>
<comment type="catalytic activity">
    <reaction evidence="8">
        <text>L-aspartate(89)-[ribosomal protein uS12]-hydrogen + (sulfur carrier)-SH + AH2 + 2 S-adenosyl-L-methionine = 3-methylsulfanyl-L-aspartate(89)-[ribosomal protein uS12]-hydrogen + (sulfur carrier)-H + 5'-deoxyadenosine + L-methionine + A + S-adenosyl-L-homocysteine + 2 H(+)</text>
        <dbReference type="Rhea" id="RHEA:37087"/>
        <dbReference type="Rhea" id="RHEA-COMP:10460"/>
        <dbReference type="Rhea" id="RHEA-COMP:10461"/>
        <dbReference type="Rhea" id="RHEA-COMP:14737"/>
        <dbReference type="Rhea" id="RHEA-COMP:14739"/>
        <dbReference type="ChEBI" id="CHEBI:13193"/>
        <dbReference type="ChEBI" id="CHEBI:15378"/>
        <dbReference type="ChEBI" id="CHEBI:17319"/>
        <dbReference type="ChEBI" id="CHEBI:17499"/>
        <dbReference type="ChEBI" id="CHEBI:29917"/>
        <dbReference type="ChEBI" id="CHEBI:29961"/>
        <dbReference type="ChEBI" id="CHEBI:57844"/>
        <dbReference type="ChEBI" id="CHEBI:57856"/>
        <dbReference type="ChEBI" id="CHEBI:59789"/>
        <dbReference type="ChEBI" id="CHEBI:64428"/>
        <dbReference type="ChEBI" id="CHEBI:73599"/>
        <dbReference type="EC" id="2.8.4.4"/>
    </reaction>
</comment>
<comment type="subcellular location">
    <subcellularLocation>
        <location evidence="8">Cytoplasm</location>
    </subcellularLocation>
</comment>
<dbReference type="FunFam" id="2.40.50.140:FF:000210">
    <property type="entry name" value="Ribosomal protein S12 methylthiotransferase RimO"/>
    <property type="match status" value="1"/>
</dbReference>
<dbReference type="Gene3D" id="2.40.50.140">
    <property type="entry name" value="Nucleic acid-binding proteins"/>
    <property type="match status" value="1"/>
</dbReference>
<keyword evidence="5 8" id="KW-0479">Metal-binding</keyword>
<evidence type="ECO:0000256" key="3">
    <source>
        <dbReference type="ARBA" id="ARBA00022679"/>
    </source>
</evidence>
<keyword evidence="12" id="KW-0689">Ribosomal protein</keyword>
<dbReference type="SFLD" id="SFLDG01082">
    <property type="entry name" value="B12-binding_domain_containing"/>
    <property type="match status" value="1"/>
</dbReference>
<dbReference type="GO" id="GO:0035599">
    <property type="term" value="F:aspartic acid methylthiotransferase activity"/>
    <property type="evidence" value="ECO:0007669"/>
    <property type="project" value="TreeGrafter"/>
</dbReference>
<keyword evidence="3 8" id="KW-0808">Transferase</keyword>
<evidence type="ECO:0000256" key="5">
    <source>
        <dbReference type="ARBA" id="ARBA00022723"/>
    </source>
</evidence>
<dbReference type="Pfam" id="PF04055">
    <property type="entry name" value="Radical_SAM"/>
    <property type="match status" value="1"/>
</dbReference>
<keyword evidence="7 8" id="KW-0411">Iron-sulfur</keyword>
<feature type="domain" description="TRAM" evidence="9">
    <location>
        <begin position="364"/>
        <end position="431"/>
    </location>
</feature>
<dbReference type="EMBL" id="BAMD01000012">
    <property type="protein sequence ID" value="GAF02677.1"/>
    <property type="molecule type" value="Genomic_DNA"/>
</dbReference>
<dbReference type="RefSeq" id="WP_027471563.1">
    <property type="nucleotide sequence ID" value="NZ_BAMD01000012.1"/>
</dbReference>
<dbReference type="Gene3D" id="3.40.50.12160">
    <property type="entry name" value="Methylthiotransferase, N-terminal domain"/>
    <property type="match status" value="1"/>
</dbReference>
<dbReference type="InterPro" id="IPR006638">
    <property type="entry name" value="Elp3/MiaA/NifB-like_rSAM"/>
</dbReference>
<dbReference type="Gene3D" id="3.80.30.20">
    <property type="entry name" value="tm_1862 like domain"/>
    <property type="match status" value="1"/>
</dbReference>
<dbReference type="STRING" id="869213.GCA_000517085_01838"/>
<keyword evidence="2 8" id="KW-0963">Cytoplasm</keyword>
<evidence type="ECO:0000259" key="11">
    <source>
        <dbReference type="PROSITE" id="PS51918"/>
    </source>
</evidence>
<evidence type="ECO:0000313" key="12">
    <source>
        <dbReference type="EMBL" id="GAF02677.1"/>
    </source>
</evidence>
<comment type="similarity">
    <text evidence="8">Belongs to the methylthiotransferase family. RimO subfamily.</text>
</comment>
<dbReference type="GO" id="GO:0046872">
    <property type="term" value="F:metal ion binding"/>
    <property type="evidence" value="ECO:0007669"/>
    <property type="project" value="UniProtKB-KW"/>
</dbReference>
<dbReference type="InterPro" id="IPR002792">
    <property type="entry name" value="TRAM_dom"/>
</dbReference>
<keyword evidence="4 8" id="KW-0949">S-adenosyl-L-methionine</keyword>
<evidence type="ECO:0000313" key="13">
    <source>
        <dbReference type="Proteomes" id="UP000019402"/>
    </source>
</evidence>
<evidence type="ECO:0000259" key="10">
    <source>
        <dbReference type="PROSITE" id="PS51449"/>
    </source>
</evidence>
<dbReference type="InterPro" id="IPR058240">
    <property type="entry name" value="rSAM_sf"/>
</dbReference>